<dbReference type="InterPro" id="IPR013087">
    <property type="entry name" value="Znf_C2H2_type"/>
</dbReference>
<gene>
    <name evidence="4" type="ORF">TCM_000076</name>
</gene>
<keyword evidence="5" id="KW-1185">Reference proteome</keyword>
<dbReference type="InParanoid" id="A0A061DL63"/>
<keyword evidence="1" id="KW-0862">Zinc</keyword>
<proteinExistence type="predicted"/>
<dbReference type="STRING" id="3641.A0A061DL63"/>
<reference evidence="4 5" key="1">
    <citation type="journal article" date="2013" name="Genome Biol.">
        <title>The genome sequence of the most widely cultivated cacao type and its use to identify candidate genes regulating pod color.</title>
        <authorList>
            <person name="Motamayor J.C."/>
            <person name="Mockaitis K."/>
            <person name="Schmutz J."/>
            <person name="Haiminen N."/>
            <person name="Iii D.L."/>
            <person name="Cornejo O."/>
            <person name="Findley S.D."/>
            <person name="Zheng P."/>
            <person name="Utro F."/>
            <person name="Royaert S."/>
            <person name="Saski C."/>
            <person name="Jenkins J."/>
            <person name="Podicheti R."/>
            <person name="Zhao M."/>
            <person name="Scheffler B.E."/>
            <person name="Stack J.C."/>
            <person name="Feltus F.A."/>
            <person name="Mustiga G.M."/>
            <person name="Amores F."/>
            <person name="Phillips W."/>
            <person name="Marelli J.P."/>
            <person name="May G.D."/>
            <person name="Shapiro H."/>
            <person name="Ma J."/>
            <person name="Bustamante C.D."/>
            <person name="Schnell R.J."/>
            <person name="Main D."/>
            <person name="Gilbert D."/>
            <person name="Parida L."/>
            <person name="Kuhn D.N."/>
        </authorList>
    </citation>
    <scope>NUCLEOTIDE SEQUENCE [LARGE SCALE GENOMIC DNA]</scope>
    <source>
        <strain evidence="5">cv. Matina 1-6</strain>
    </source>
</reference>
<evidence type="ECO:0000256" key="1">
    <source>
        <dbReference type="PROSITE-ProRule" id="PRU00042"/>
    </source>
</evidence>
<evidence type="ECO:0000313" key="4">
    <source>
        <dbReference type="EMBL" id="EOX90678.1"/>
    </source>
</evidence>
<dbReference type="eggNOG" id="KOG1721">
    <property type="taxonomic scope" value="Eukaryota"/>
</dbReference>
<dbReference type="Proteomes" id="UP000026915">
    <property type="component" value="Chromosome 1"/>
</dbReference>
<feature type="region of interest" description="Disordered" evidence="2">
    <location>
        <begin position="1"/>
        <end position="136"/>
    </location>
</feature>
<dbReference type="EMBL" id="CM001879">
    <property type="protein sequence ID" value="EOX90678.1"/>
    <property type="molecule type" value="Genomic_DNA"/>
</dbReference>
<feature type="domain" description="C2H2-type" evidence="3">
    <location>
        <begin position="145"/>
        <end position="172"/>
    </location>
</feature>
<dbReference type="GO" id="GO:0008270">
    <property type="term" value="F:zinc ion binding"/>
    <property type="evidence" value="ECO:0007669"/>
    <property type="project" value="UniProtKB-KW"/>
</dbReference>
<feature type="region of interest" description="Disordered" evidence="2">
    <location>
        <begin position="248"/>
        <end position="271"/>
    </location>
</feature>
<dbReference type="PROSITE" id="PS50157">
    <property type="entry name" value="ZINC_FINGER_C2H2_2"/>
    <property type="match status" value="1"/>
</dbReference>
<sequence>MTKPTGTAQEEFSAEEEEQQESSEEVDSLQVAQGARERSAGQINETYVTQSEKGDDGDNVKIQGGGDQHPMGQSETESCDETEGSKRDDVKGQGGDDQDQGGAGASRFLLIGQKRGRAGDPTHVASSSELKPRKKGELELPGCPPMCYVCQKTFPTWRGVFGHLRSHNRQTPGAFPPPTFTPVGSPEGKNGDNPLTHDLAPMMLNLARETLGKMHQDHLSRSATVSAGGASSSMRIFGMDLSESRNRTTPFLFDLNEPAPEEEDDADDGKN</sequence>
<keyword evidence="1" id="KW-0479">Metal-binding</keyword>
<accession>A0A061DL63</accession>
<evidence type="ECO:0000259" key="3">
    <source>
        <dbReference type="PROSITE" id="PS50157"/>
    </source>
</evidence>
<dbReference type="HOGENOM" id="CLU_1028240_0_0_1"/>
<dbReference type="OMA" id="THDLAPM"/>
<feature type="compositionally biased region" description="Polar residues" evidence="2">
    <location>
        <begin position="41"/>
        <end position="51"/>
    </location>
</feature>
<keyword evidence="1" id="KW-0863">Zinc-finger</keyword>
<evidence type="ECO:0000256" key="2">
    <source>
        <dbReference type="SAM" id="MobiDB-lite"/>
    </source>
</evidence>
<dbReference type="PANTHER" id="PTHR47591">
    <property type="entry name" value="ZINC FINGER PROTEIN ZAT2-RELATED"/>
    <property type="match status" value="1"/>
</dbReference>
<protein>
    <recommendedName>
        <fullName evidence="3">C2H2-type domain-containing protein</fullName>
    </recommendedName>
</protein>
<dbReference type="PANTHER" id="PTHR47591:SF13">
    <property type="entry name" value="OS02G0293900 PROTEIN"/>
    <property type="match status" value="1"/>
</dbReference>
<dbReference type="Gramene" id="EOX90678">
    <property type="protein sequence ID" value="EOX90678"/>
    <property type="gene ID" value="TCM_000076"/>
</dbReference>
<name>A0A061DL63_THECC</name>
<evidence type="ECO:0000313" key="5">
    <source>
        <dbReference type="Proteomes" id="UP000026915"/>
    </source>
</evidence>
<dbReference type="PROSITE" id="PS00028">
    <property type="entry name" value="ZINC_FINGER_C2H2_1"/>
    <property type="match status" value="1"/>
</dbReference>
<feature type="compositionally biased region" description="Acidic residues" evidence="2">
    <location>
        <begin position="12"/>
        <end position="27"/>
    </location>
</feature>
<feature type="compositionally biased region" description="Acidic residues" evidence="2">
    <location>
        <begin position="259"/>
        <end position="271"/>
    </location>
</feature>
<organism evidence="4 5">
    <name type="scientific">Theobroma cacao</name>
    <name type="common">Cacao</name>
    <name type="synonym">Cocoa</name>
    <dbReference type="NCBI Taxonomy" id="3641"/>
    <lineage>
        <taxon>Eukaryota</taxon>
        <taxon>Viridiplantae</taxon>
        <taxon>Streptophyta</taxon>
        <taxon>Embryophyta</taxon>
        <taxon>Tracheophyta</taxon>
        <taxon>Spermatophyta</taxon>
        <taxon>Magnoliopsida</taxon>
        <taxon>eudicotyledons</taxon>
        <taxon>Gunneridae</taxon>
        <taxon>Pentapetalae</taxon>
        <taxon>rosids</taxon>
        <taxon>malvids</taxon>
        <taxon>Malvales</taxon>
        <taxon>Malvaceae</taxon>
        <taxon>Byttnerioideae</taxon>
        <taxon>Theobroma</taxon>
    </lineage>
</organism>
<dbReference type="AlphaFoldDB" id="A0A061DL63"/>